<protein>
    <submittedName>
        <fullName evidence="1">Uncharacterized protein</fullName>
    </submittedName>
</protein>
<sequence length="109" mass="12103">MTWLNPRVSALGVLVLYHGEVLGPVSFRGQRPRGKERERKEDTRAKVSASMLEIKAHSHVSGGNVTGVECQGTLYVEGRRMAFCGSLRPSNLEWENQTTVPETEWGGHP</sequence>
<comment type="caution">
    <text evidence="1">The sequence shown here is derived from an EMBL/GenBank/DDBJ whole genome shotgun (WGS) entry which is preliminary data.</text>
</comment>
<dbReference type="Proteomes" id="UP000724584">
    <property type="component" value="Unassembled WGS sequence"/>
</dbReference>
<proteinExistence type="predicted"/>
<dbReference type="EMBL" id="JAGIZQ010000004">
    <property type="protein sequence ID" value="KAH6631309.1"/>
    <property type="molecule type" value="Genomic_DNA"/>
</dbReference>
<accession>A0ACB7P520</accession>
<evidence type="ECO:0000313" key="1">
    <source>
        <dbReference type="EMBL" id="KAH6631309.1"/>
    </source>
</evidence>
<gene>
    <name evidence="1" type="ORF">F5144DRAFT_570646</name>
</gene>
<keyword evidence="2" id="KW-1185">Reference proteome</keyword>
<name>A0ACB7P520_9PEZI</name>
<evidence type="ECO:0000313" key="2">
    <source>
        <dbReference type="Proteomes" id="UP000724584"/>
    </source>
</evidence>
<organism evidence="1 2">
    <name type="scientific">Chaetomium tenue</name>
    <dbReference type="NCBI Taxonomy" id="1854479"/>
    <lineage>
        <taxon>Eukaryota</taxon>
        <taxon>Fungi</taxon>
        <taxon>Dikarya</taxon>
        <taxon>Ascomycota</taxon>
        <taxon>Pezizomycotina</taxon>
        <taxon>Sordariomycetes</taxon>
        <taxon>Sordariomycetidae</taxon>
        <taxon>Sordariales</taxon>
        <taxon>Chaetomiaceae</taxon>
        <taxon>Chaetomium</taxon>
    </lineage>
</organism>
<reference evidence="1 2" key="1">
    <citation type="journal article" date="2021" name="Nat. Commun.">
        <title>Genetic determinants of endophytism in the Arabidopsis root mycobiome.</title>
        <authorList>
            <person name="Mesny F."/>
            <person name="Miyauchi S."/>
            <person name="Thiergart T."/>
            <person name="Pickel B."/>
            <person name="Atanasova L."/>
            <person name="Karlsson M."/>
            <person name="Huettel B."/>
            <person name="Barry K.W."/>
            <person name="Haridas S."/>
            <person name="Chen C."/>
            <person name="Bauer D."/>
            <person name="Andreopoulos W."/>
            <person name="Pangilinan J."/>
            <person name="LaButti K."/>
            <person name="Riley R."/>
            <person name="Lipzen A."/>
            <person name="Clum A."/>
            <person name="Drula E."/>
            <person name="Henrissat B."/>
            <person name="Kohler A."/>
            <person name="Grigoriev I.V."/>
            <person name="Martin F.M."/>
            <person name="Hacquard S."/>
        </authorList>
    </citation>
    <scope>NUCLEOTIDE SEQUENCE [LARGE SCALE GENOMIC DNA]</scope>
    <source>
        <strain evidence="1 2">MPI-SDFR-AT-0079</strain>
    </source>
</reference>